<evidence type="ECO:0000313" key="2">
    <source>
        <dbReference type="EMBL" id="MFB9838593.1"/>
    </source>
</evidence>
<feature type="domain" description="Fatty acid kinase subunit A-like C-terminal" evidence="1">
    <location>
        <begin position="2"/>
        <end position="72"/>
    </location>
</feature>
<name>A0ABV5YVC4_9ACTN</name>
<protein>
    <recommendedName>
        <fullName evidence="1">Fatty acid kinase subunit A-like C-terminal domain-containing protein</fullName>
    </recommendedName>
</protein>
<dbReference type="EMBL" id="JBHLZP010000541">
    <property type="protein sequence ID" value="MFB9838593.1"/>
    <property type="molecule type" value="Genomic_DNA"/>
</dbReference>
<accession>A0ABV5YVC4</accession>
<keyword evidence="3" id="KW-1185">Reference proteome</keyword>
<dbReference type="RefSeq" id="WP_378211631.1">
    <property type="nucleotide sequence ID" value="NZ_JBHLZP010000541.1"/>
</dbReference>
<gene>
    <name evidence="2" type="ORF">ACFFNX_41245</name>
</gene>
<dbReference type="Proteomes" id="UP001589627">
    <property type="component" value="Unassembled WGS sequence"/>
</dbReference>
<proteinExistence type="predicted"/>
<comment type="caution">
    <text evidence="2">The sequence shown here is derived from an EMBL/GenBank/DDBJ whole genome shotgun (WGS) entry which is preliminary data.</text>
</comment>
<evidence type="ECO:0000313" key="3">
    <source>
        <dbReference type="Proteomes" id="UP001589627"/>
    </source>
</evidence>
<sequence length="72" mass="7608">MAVIGADPTDVATRVVDRMLSGGGELVTLITGEAAGGLADAVREHLRGHRLDVEVTVYEGGQERYPLFIGVE</sequence>
<evidence type="ECO:0000259" key="1">
    <source>
        <dbReference type="Pfam" id="PF13684"/>
    </source>
</evidence>
<dbReference type="InterPro" id="IPR033470">
    <property type="entry name" value="FakA-like_C"/>
</dbReference>
<reference evidence="2 3" key="1">
    <citation type="submission" date="2024-09" db="EMBL/GenBank/DDBJ databases">
        <authorList>
            <person name="Sun Q."/>
            <person name="Mori K."/>
        </authorList>
    </citation>
    <scope>NUCLEOTIDE SEQUENCE [LARGE SCALE GENOMIC DNA]</scope>
    <source>
        <strain evidence="2 3">TBRC 0563</strain>
    </source>
</reference>
<dbReference type="Pfam" id="PF13684">
    <property type="entry name" value="FakA-like_C"/>
    <property type="match status" value="1"/>
</dbReference>
<organism evidence="2 3">
    <name type="scientific">Actinoallomurus acaciae</name>
    <dbReference type="NCBI Taxonomy" id="502577"/>
    <lineage>
        <taxon>Bacteria</taxon>
        <taxon>Bacillati</taxon>
        <taxon>Actinomycetota</taxon>
        <taxon>Actinomycetes</taxon>
        <taxon>Streptosporangiales</taxon>
        <taxon>Thermomonosporaceae</taxon>
        <taxon>Actinoallomurus</taxon>
    </lineage>
</organism>